<accession>A0A4R5Q5Q2</accession>
<dbReference type="OrthoDB" id="9796020at2"/>
<dbReference type="SUPFAM" id="SSF51338">
    <property type="entry name" value="Composite domain of metallo-dependent hydrolases"/>
    <property type="match status" value="1"/>
</dbReference>
<dbReference type="PIRSF" id="PIRSF039004">
    <property type="entry name" value="ADE_EF_0837"/>
    <property type="match status" value="1"/>
</dbReference>
<feature type="binding site" evidence="1">
    <location>
        <position position="307"/>
    </location>
    <ligand>
        <name>Zn(2+)</name>
        <dbReference type="ChEBI" id="CHEBI:29105"/>
        <label>1</label>
    </ligand>
</feature>
<sequence>MHQIPRRALLGGAAAMAFGGQAGAQGSTQAPRHDLLIKGGEVVDPSQGLRGRRDVAIRNGLVVAVEPEIPASAAAQMIEAGGKLVCPGLVDLHAHVYPEVSSIGLPADELVPWTATTTYVSAGDAGSSTFSMFRHAVMARSRTRLLGFVHIANFGLAGFPVGEMLNIDHAMVELAAKTAAENRDVCLGIKVRMTQEVVGTNGLEPLRRAVRAAELAGPWAKVMCHIGNAPDSIEAVLDLLRPGDILTHAFSGAGNNTVQNGRVVPAALRAKQRGVVIDVGHGGGSFDYTVFEPARDQGFGPDTISSDIHAVSGNTPGLPFLPWVMSKFLNNGYTLDQVVEMATVKPAKVIDRVEKLGTLQVGAPGDVSILELVREPVEFVDTRNNRRQGTQWLKPVQVVKAGRPFGRPFPSPFAWP</sequence>
<feature type="modified residue" description="N6-carboxylysine" evidence="2">
    <location>
        <position position="190"/>
    </location>
</feature>
<feature type="binding site" description="via carbamate group" evidence="1">
    <location>
        <position position="190"/>
    </location>
    <ligand>
        <name>Zn(2+)</name>
        <dbReference type="ChEBI" id="CHEBI:29105"/>
        <label>2</label>
    </ligand>
</feature>
<organism evidence="4 5">
    <name type="scientific">Dankookia rubra</name>
    <dbReference type="NCBI Taxonomy" id="1442381"/>
    <lineage>
        <taxon>Bacteria</taxon>
        <taxon>Pseudomonadati</taxon>
        <taxon>Pseudomonadota</taxon>
        <taxon>Alphaproteobacteria</taxon>
        <taxon>Acetobacterales</taxon>
        <taxon>Roseomonadaceae</taxon>
        <taxon>Dankookia</taxon>
    </lineage>
</organism>
<dbReference type="AlphaFoldDB" id="A0A4R5Q5Q2"/>
<comment type="caution">
    <text evidence="4">The sequence shown here is derived from an EMBL/GenBank/DDBJ whole genome shotgun (WGS) entry which is preliminary data.</text>
</comment>
<feature type="binding site" description="via carbamate group" evidence="1">
    <location>
        <position position="190"/>
    </location>
    <ligand>
        <name>Zn(2+)</name>
        <dbReference type="ChEBI" id="CHEBI:29105"/>
        <label>1</label>
    </ligand>
</feature>
<dbReference type="Gene3D" id="3.20.20.140">
    <property type="entry name" value="Metal-dependent hydrolases"/>
    <property type="match status" value="1"/>
</dbReference>
<dbReference type="PANTHER" id="PTHR42717">
    <property type="entry name" value="DIHYDROOROTASE-RELATED"/>
    <property type="match status" value="1"/>
</dbReference>
<protein>
    <submittedName>
        <fullName evidence="4">Amidohydrolase</fullName>
    </submittedName>
</protein>
<dbReference type="PANTHER" id="PTHR42717:SF1">
    <property type="entry name" value="IMIDAZOLONEPROPIONASE AND RELATED AMIDOHYDROLASES"/>
    <property type="match status" value="1"/>
</dbReference>
<gene>
    <name evidence="4" type="ORF">E2C06_33715</name>
</gene>
<feature type="binding site" evidence="1">
    <location>
        <position position="95"/>
    </location>
    <ligand>
        <name>Zn(2+)</name>
        <dbReference type="ChEBI" id="CHEBI:29105"/>
        <label>1</label>
    </ligand>
</feature>
<dbReference type="EMBL" id="SMSJ01000141">
    <property type="protein sequence ID" value="TDH58222.1"/>
    <property type="molecule type" value="Genomic_DNA"/>
</dbReference>
<dbReference type="Gene3D" id="2.30.40.10">
    <property type="entry name" value="Urease, subunit C, domain 1"/>
    <property type="match status" value="1"/>
</dbReference>
<dbReference type="RefSeq" id="WP_133292936.1">
    <property type="nucleotide sequence ID" value="NZ_SMSJ01000141.1"/>
</dbReference>
<dbReference type="InterPro" id="IPR032466">
    <property type="entry name" value="Metal_Hydrolase"/>
</dbReference>
<keyword evidence="1" id="KW-0862">Zinc</keyword>
<evidence type="ECO:0000256" key="3">
    <source>
        <dbReference type="PIRSR" id="PIRSR039004-3"/>
    </source>
</evidence>
<dbReference type="Proteomes" id="UP000295096">
    <property type="component" value="Unassembled WGS sequence"/>
</dbReference>
<reference evidence="4 5" key="1">
    <citation type="journal article" date="2016" name="J. Microbiol.">
        <title>Dankookia rubra gen. nov., sp. nov., an alphaproteobacterium isolated from sediment of a shallow stream.</title>
        <authorList>
            <person name="Kim W.H."/>
            <person name="Kim D.H."/>
            <person name="Kang K."/>
            <person name="Ahn T.Y."/>
        </authorList>
    </citation>
    <scope>NUCLEOTIDE SEQUENCE [LARGE SCALE GENOMIC DNA]</scope>
    <source>
        <strain evidence="4 5">JCM30602</strain>
    </source>
</reference>
<evidence type="ECO:0000313" key="5">
    <source>
        <dbReference type="Proteomes" id="UP000295096"/>
    </source>
</evidence>
<keyword evidence="1" id="KW-0479">Metal-binding</keyword>
<dbReference type="SUPFAM" id="SSF51556">
    <property type="entry name" value="Metallo-dependent hydrolases"/>
    <property type="match status" value="1"/>
</dbReference>
<feature type="binding site" evidence="1">
    <location>
        <position position="225"/>
    </location>
    <ligand>
        <name>Zn(2+)</name>
        <dbReference type="ChEBI" id="CHEBI:29105"/>
        <label>2</label>
    </ligand>
</feature>
<dbReference type="InterPro" id="IPR020043">
    <property type="entry name" value="Deacetylase_Atu3266-like"/>
</dbReference>
<evidence type="ECO:0000256" key="1">
    <source>
        <dbReference type="PIRSR" id="PIRSR039004-1"/>
    </source>
</evidence>
<dbReference type="GO" id="GO:0016810">
    <property type="term" value="F:hydrolase activity, acting on carbon-nitrogen (but not peptide) bonds"/>
    <property type="evidence" value="ECO:0007669"/>
    <property type="project" value="InterPro"/>
</dbReference>
<proteinExistence type="predicted"/>
<feature type="binding site" evidence="1">
    <location>
        <position position="248"/>
    </location>
    <ligand>
        <name>Zn(2+)</name>
        <dbReference type="ChEBI" id="CHEBI:29105"/>
        <label>2</label>
    </ligand>
</feature>
<dbReference type="InterPro" id="IPR011059">
    <property type="entry name" value="Metal-dep_hydrolase_composite"/>
</dbReference>
<evidence type="ECO:0000313" key="4">
    <source>
        <dbReference type="EMBL" id="TDH58222.1"/>
    </source>
</evidence>
<dbReference type="InterPro" id="IPR006311">
    <property type="entry name" value="TAT_signal"/>
</dbReference>
<evidence type="ECO:0000256" key="2">
    <source>
        <dbReference type="PIRSR" id="PIRSR039004-2"/>
    </source>
</evidence>
<dbReference type="GO" id="GO:0019213">
    <property type="term" value="F:deacetylase activity"/>
    <property type="evidence" value="ECO:0007669"/>
    <property type="project" value="InterPro"/>
</dbReference>
<feature type="site" description="Transition state stabilizer" evidence="3">
    <location>
        <position position="192"/>
    </location>
</feature>
<feature type="binding site" evidence="1">
    <location>
        <position position="93"/>
    </location>
    <ligand>
        <name>Zn(2+)</name>
        <dbReference type="ChEBI" id="CHEBI:29105"/>
        <label>1</label>
    </ligand>
</feature>
<dbReference type="PROSITE" id="PS51318">
    <property type="entry name" value="TAT"/>
    <property type="match status" value="1"/>
</dbReference>
<keyword evidence="5" id="KW-1185">Reference proteome</keyword>
<dbReference type="GO" id="GO:0046872">
    <property type="term" value="F:metal ion binding"/>
    <property type="evidence" value="ECO:0007669"/>
    <property type="project" value="UniProtKB-KW"/>
</dbReference>
<name>A0A4R5Q5Q2_9PROT</name>
<keyword evidence="4" id="KW-0378">Hydrolase</keyword>